<organism evidence="4 5">
    <name type="scientific">Pannus brasiliensis CCIBt3594</name>
    <dbReference type="NCBI Taxonomy" id="1427578"/>
    <lineage>
        <taxon>Bacteria</taxon>
        <taxon>Bacillati</taxon>
        <taxon>Cyanobacteriota</taxon>
        <taxon>Cyanophyceae</taxon>
        <taxon>Oscillatoriophycideae</taxon>
        <taxon>Chroococcales</taxon>
        <taxon>Microcystaceae</taxon>
        <taxon>Pannus</taxon>
    </lineage>
</organism>
<keyword evidence="5" id="KW-1185">Reference proteome</keyword>
<keyword evidence="2" id="KW-1133">Transmembrane helix</keyword>
<feature type="chain" id="PRO_5043779533" evidence="3">
    <location>
        <begin position="31"/>
        <end position="106"/>
    </location>
</feature>
<gene>
    <name evidence="4" type="ORF">V0288_21120</name>
</gene>
<dbReference type="NCBIfam" id="NF041742">
    <property type="entry name" value="WGxxGxxG_fam"/>
    <property type="match status" value="1"/>
</dbReference>
<feature type="region of interest" description="Disordered" evidence="1">
    <location>
        <begin position="86"/>
        <end position="106"/>
    </location>
</feature>
<evidence type="ECO:0000313" key="5">
    <source>
        <dbReference type="Proteomes" id="UP001328733"/>
    </source>
</evidence>
<name>A0AAW9QYZ8_9CHRO</name>
<accession>A0AAW9QYZ8</accession>
<keyword evidence="3" id="KW-0732">Signal</keyword>
<dbReference type="RefSeq" id="WP_332867122.1">
    <property type="nucleotide sequence ID" value="NZ_JBAFSM010000054.1"/>
</dbReference>
<evidence type="ECO:0000256" key="3">
    <source>
        <dbReference type="SAM" id="SignalP"/>
    </source>
</evidence>
<dbReference type="Proteomes" id="UP001328733">
    <property type="component" value="Unassembled WGS sequence"/>
</dbReference>
<dbReference type="EMBL" id="JBAFSM010000054">
    <property type="protein sequence ID" value="MEG3439642.1"/>
    <property type="molecule type" value="Genomic_DNA"/>
</dbReference>
<keyword evidence="2" id="KW-0812">Transmembrane</keyword>
<dbReference type="NCBIfam" id="NF038039">
    <property type="entry name" value="WGxxGxxG-CTERM"/>
    <property type="match status" value="1"/>
</dbReference>
<dbReference type="AlphaFoldDB" id="A0AAW9QYZ8"/>
<feature type="region of interest" description="Disordered" evidence="1">
    <location>
        <begin position="33"/>
        <end position="57"/>
    </location>
</feature>
<feature type="transmembrane region" description="Helical" evidence="2">
    <location>
        <begin position="69"/>
        <end position="85"/>
    </location>
</feature>
<sequence length="106" mass="11244">MKMTKISKIFGAGLAALTLANIITTLPASAQTNTAPVVPADPASPGTTTDGTARTDVNTTTYRDNDFDWGWLGLIGLAGLAGLAGRKRDETVTYRDPNPRESSYRD</sequence>
<evidence type="ECO:0000256" key="2">
    <source>
        <dbReference type="SAM" id="Phobius"/>
    </source>
</evidence>
<evidence type="ECO:0000313" key="4">
    <source>
        <dbReference type="EMBL" id="MEG3439642.1"/>
    </source>
</evidence>
<proteinExistence type="predicted"/>
<feature type="signal peptide" evidence="3">
    <location>
        <begin position="1"/>
        <end position="30"/>
    </location>
</feature>
<comment type="caution">
    <text evidence="4">The sequence shown here is derived from an EMBL/GenBank/DDBJ whole genome shotgun (WGS) entry which is preliminary data.</text>
</comment>
<protein>
    <submittedName>
        <fullName evidence="4">WGxxGxxG family protein</fullName>
    </submittedName>
</protein>
<feature type="compositionally biased region" description="Polar residues" evidence="1">
    <location>
        <begin position="45"/>
        <end position="57"/>
    </location>
</feature>
<keyword evidence="2" id="KW-0472">Membrane</keyword>
<reference evidence="4 5" key="1">
    <citation type="submission" date="2024-01" db="EMBL/GenBank/DDBJ databases">
        <title>Genomic insights into the taxonomy and metabolism of the cyanobacterium Pannus brasiliensis CCIBt3594.</title>
        <authorList>
            <person name="Machado M."/>
            <person name="Botero N.B."/>
            <person name="Andreote A.P.D."/>
            <person name="Feitosa A.M.T."/>
            <person name="Popin R."/>
            <person name="Sivonen K."/>
            <person name="Fiore M.F."/>
        </authorList>
    </citation>
    <scope>NUCLEOTIDE SEQUENCE [LARGE SCALE GENOMIC DNA]</scope>
    <source>
        <strain evidence="4 5">CCIBt3594</strain>
    </source>
</reference>
<evidence type="ECO:0000256" key="1">
    <source>
        <dbReference type="SAM" id="MobiDB-lite"/>
    </source>
</evidence>